<dbReference type="GO" id="GO:0008168">
    <property type="term" value="F:methyltransferase activity"/>
    <property type="evidence" value="ECO:0007669"/>
    <property type="project" value="UniProtKB-KW"/>
</dbReference>
<organism evidence="1 2">
    <name type="scientific">Fodinicola feengrottensis</name>
    <dbReference type="NCBI Taxonomy" id="435914"/>
    <lineage>
        <taxon>Bacteria</taxon>
        <taxon>Bacillati</taxon>
        <taxon>Actinomycetota</taxon>
        <taxon>Actinomycetes</taxon>
        <taxon>Mycobacteriales</taxon>
        <taxon>Fodinicola</taxon>
    </lineage>
</organism>
<sequence>MGAEPKIDTTVPSIARVYDYALGGKDHFEVDRAVFNKMIAIDPHMPTVARLHRDWSRKVVRWLAESAGVDQFLDCGSGLPTMDNTHEVAQRANPDALVVYVDNDPTVVAHGRALLEDNDRTVFAAADLRKPDELFAHDKIRGFLDLDRPIGMIQGSTLHHIDKLSDQQSLMARYLGYLPSGSYVALTHVHNPHDDSELDRMTTAIEEAYRTTNATTHFRPYEEIVTLFDGLEFVEPGLVQLHRWWPGGPLTGSEPTIYGMVLGGVARKP</sequence>
<reference evidence="1 2" key="1">
    <citation type="journal article" date="2019" name="Int. J. Syst. Evol. Microbiol.">
        <title>The Global Catalogue of Microorganisms (GCM) 10K type strain sequencing project: providing services to taxonomists for standard genome sequencing and annotation.</title>
        <authorList>
            <consortium name="The Broad Institute Genomics Platform"/>
            <consortium name="The Broad Institute Genome Sequencing Center for Infectious Disease"/>
            <person name="Wu L."/>
            <person name="Ma J."/>
        </authorList>
    </citation>
    <scope>NUCLEOTIDE SEQUENCE [LARGE SCALE GENOMIC DNA]</scope>
    <source>
        <strain evidence="1 2">JCM 14718</strain>
    </source>
</reference>
<keyword evidence="2" id="KW-1185">Reference proteome</keyword>
<gene>
    <name evidence="1" type="ORF">GCM10009765_65790</name>
</gene>
<dbReference type="InterPro" id="IPR029063">
    <property type="entry name" value="SAM-dependent_MTases_sf"/>
</dbReference>
<evidence type="ECO:0000313" key="1">
    <source>
        <dbReference type="EMBL" id="GAA1707135.1"/>
    </source>
</evidence>
<keyword evidence="1" id="KW-0489">Methyltransferase</keyword>
<dbReference type="Pfam" id="PF04672">
    <property type="entry name" value="Methyltransf_19"/>
    <property type="match status" value="1"/>
</dbReference>
<dbReference type="Gene3D" id="3.40.50.150">
    <property type="entry name" value="Vaccinia Virus protein VP39"/>
    <property type="match status" value="1"/>
</dbReference>
<accession>A0ABN2IL45</accession>
<comment type="caution">
    <text evidence="1">The sequence shown here is derived from an EMBL/GenBank/DDBJ whole genome shotgun (WGS) entry which is preliminary data.</text>
</comment>
<dbReference type="GO" id="GO:0032259">
    <property type="term" value="P:methylation"/>
    <property type="evidence" value="ECO:0007669"/>
    <property type="project" value="UniProtKB-KW"/>
</dbReference>
<dbReference type="PIRSF" id="PIRSF017393">
    <property type="entry name" value="MTase_SAV2177"/>
    <property type="match status" value="1"/>
</dbReference>
<name>A0ABN2IL45_9ACTN</name>
<proteinExistence type="predicted"/>
<protein>
    <submittedName>
        <fullName evidence="1">SAM-dependent methyltransferase</fullName>
    </submittedName>
</protein>
<dbReference type="RefSeq" id="WP_163570894.1">
    <property type="nucleotide sequence ID" value="NZ_BAAANY010000031.1"/>
</dbReference>
<dbReference type="EMBL" id="BAAANY010000031">
    <property type="protein sequence ID" value="GAA1707135.1"/>
    <property type="molecule type" value="Genomic_DNA"/>
</dbReference>
<evidence type="ECO:0000313" key="2">
    <source>
        <dbReference type="Proteomes" id="UP001500618"/>
    </source>
</evidence>
<dbReference type="Proteomes" id="UP001500618">
    <property type="component" value="Unassembled WGS sequence"/>
</dbReference>
<dbReference type="InterPro" id="IPR006764">
    <property type="entry name" value="SAM_dep_MeTrfase_SAV2177_type"/>
</dbReference>
<keyword evidence="1" id="KW-0808">Transferase</keyword>
<dbReference type="SUPFAM" id="SSF53335">
    <property type="entry name" value="S-adenosyl-L-methionine-dependent methyltransferases"/>
    <property type="match status" value="1"/>
</dbReference>